<dbReference type="InterPro" id="IPR018499">
    <property type="entry name" value="Tetraspanin/Peripherin"/>
</dbReference>
<organism evidence="8">
    <name type="scientific">Schistocephalus solidus</name>
    <name type="common">Tapeworm</name>
    <dbReference type="NCBI Taxonomy" id="70667"/>
    <lineage>
        <taxon>Eukaryota</taxon>
        <taxon>Metazoa</taxon>
        <taxon>Spiralia</taxon>
        <taxon>Lophotrochozoa</taxon>
        <taxon>Platyhelminthes</taxon>
        <taxon>Cestoda</taxon>
        <taxon>Eucestoda</taxon>
        <taxon>Diphyllobothriidea</taxon>
        <taxon>Diphyllobothriidae</taxon>
        <taxon>Schistocephalus</taxon>
    </lineage>
</organism>
<proteinExistence type="inferred from homology"/>
<evidence type="ECO:0000256" key="3">
    <source>
        <dbReference type="ARBA" id="ARBA00022692"/>
    </source>
</evidence>
<keyword evidence="6" id="KW-1015">Disulfide bond</keyword>
<feature type="transmembrane region" description="Helical" evidence="7">
    <location>
        <begin position="57"/>
        <end position="80"/>
    </location>
</feature>
<protein>
    <recommendedName>
        <fullName evidence="7">Tetraspanin</fullName>
    </recommendedName>
</protein>
<dbReference type="PRINTS" id="PR00259">
    <property type="entry name" value="TMFOUR"/>
</dbReference>
<dbReference type="AlphaFoldDB" id="A0A0X3P632"/>
<dbReference type="EMBL" id="GEEE01020609">
    <property type="protein sequence ID" value="JAP42616.1"/>
    <property type="molecule type" value="Transcribed_RNA"/>
</dbReference>
<keyword evidence="5 7" id="KW-0472">Membrane</keyword>
<feature type="transmembrane region" description="Helical" evidence="7">
    <location>
        <begin position="12"/>
        <end position="37"/>
    </location>
</feature>
<dbReference type="InterPro" id="IPR018503">
    <property type="entry name" value="Tetraspanin_CS"/>
</dbReference>
<dbReference type="Gene3D" id="1.10.1450.10">
    <property type="entry name" value="Tetraspanin"/>
    <property type="match status" value="1"/>
</dbReference>
<dbReference type="PROSITE" id="PS00421">
    <property type="entry name" value="TM4_1"/>
    <property type="match status" value="1"/>
</dbReference>
<sequence>MTKISLTCCFKCVKYALFVFCLVAWILGLTAFIWGIVARTTGSFGPLDQHLPAVNSGANLLITVGFFIMLVATLGCCGAIRESQCMLMSFFFSIFMCFTLLMAAGLWAVAWQPRLGVHLFSSLEKLVYNYKLNEEPDDIKLLEFIQTKFACCGVTGAVDFVPKKAPASCGVTTKEISQRPGCHSKILQAGQDNLSTIAGIGMGFAMIMVGFAGATFPMDISFCGDCCKRVYFS</sequence>
<evidence type="ECO:0000256" key="2">
    <source>
        <dbReference type="ARBA" id="ARBA00006840"/>
    </source>
</evidence>
<feature type="disulfide bond" evidence="6">
    <location>
        <begin position="151"/>
        <end position="182"/>
    </location>
</feature>
<feature type="transmembrane region" description="Helical" evidence="7">
    <location>
        <begin position="194"/>
        <end position="214"/>
    </location>
</feature>
<comment type="subcellular location">
    <subcellularLocation>
        <location evidence="1 7">Membrane</location>
        <topology evidence="1 7">Multi-pass membrane protein</topology>
    </subcellularLocation>
</comment>
<dbReference type="GO" id="GO:0005886">
    <property type="term" value="C:plasma membrane"/>
    <property type="evidence" value="ECO:0007669"/>
    <property type="project" value="TreeGrafter"/>
</dbReference>
<evidence type="ECO:0000256" key="6">
    <source>
        <dbReference type="PIRSR" id="PIRSR002419-1"/>
    </source>
</evidence>
<evidence type="ECO:0000256" key="1">
    <source>
        <dbReference type="ARBA" id="ARBA00004141"/>
    </source>
</evidence>
<name>A0A0X3P632_SCHSO</name>
<dbReference type="InterPro" id="IPR000301">
    <property type="entry name" value="Tetraspanin_animals"/>
</dbReference>
<feature type="disulfide bond" evidence="6">
    <location>
        <begin position="152"/>
        <end position="169"/>
    </location>
</feature>
<feature type="transmembrane region" description="Helical" evidence="7">
    <location>
        <begin position="87"/>
        <end position="110"/>
    </location>
</feature>
<dbReference type="PIRSF" id="PIRSF002419">
    <property type="entry name" value="Tetraspanin"/>
    <property type="match status" value="1"/>
</dbReference>
<evidence type="ECO:0000256" key="4">
    <source>
        <dbReference type="ARBA" id="ARBA00022989"/>
    </source>
</evidence>
<dbReference type="PANTHER" id="PTHR19282">
    <property type="entry name" value="TETRASPANIN"/>
    <property type="match status" value="1"/>
</dbReference>
<accession>A0A0X3P632</accession>
<dbReference type="SUPFAM" id="SSF48652">
    <property type="entry name" value="Tetraspanin"/>
    <property type="match status" value="1"/>
</dbReference>
<evidence type="ECO:0000256" key="7">
    <source>
        <dbReference type="RuleBase" id="RU361218"/>
    </source>
</evidence>
<comment type="similarity">
    <text evidence="2 7">Belongs to the tetraspanin (TM4SF) family.</text>
</comment>
<keyword evidence="4 7" id="KW-1133">Transmembrane helix</keyword>
<keyword evidence="3 7" id="KW-0812">Transmembrane</keyword>
<gene>
    <name evidence="8" type="ORF">TR153420</name>
</gene>
<evidence type="ECO:0000313" key="8">
    <source>
        <dbReference type="EMBL" id="JAP42616.1"/>
    </source>
</evidence>
<dbReference type="PANTHER" id="PTHR19282:SF544">
    <property type="entry name" value="TETRASPANIN"/>
    <property type="match status" value="1"/>
</dbReference>
<dbReference type="InterPro" id="IPR008952">
    <property type="entry name" value="Tetraspanin_EC2_sf"/>
</dbReference>
<reference evidence="8" key="1">
    <citation type="submission" date="2016-01" db="EMBL/GenBank/DDBJ databases">
        <title>Reference transcriptome for the parasite Schistocephalus solidus: insights into the molecular evolution of parasitism.</title>
        <authorList>
            <person name="Hebert F.O."/>
            <person name="Grambauer S."/>
            <person name="Barber I."/>
            <person name="Landry C.R."/>
            <person name="Aubin-Horth N."/>
        </authorList>
    </citation>
    <scope>NUCLEOTIDE SEQUENCE</scope>
</reference>
<dbReference type="Pfam" id="PF00335">
    <property type="entry name" value="Tetraspanin"/>
    <property type="match status" value="1"/>
</dbReference>
<evidence type="ECO:0000256" key="5">
    <source>
        <dbReference type="ARBA" id="ARBA00023136"/>
    </source>
</evidence>